<organism evidence="1">
    <name type="scientific">marine sediment metagenome</name>
    <dbReference type="NCBI Taxonomy" id="412755"/>
    <lineage>
        <taxon>unclassified sequences</taxon>
        <taxon>metagenomes</taxon>
        <taxon>ecological metagenomes</taxon>
    </lineage>
</organism>
<protein>
    <submittedName>
        <fullName evidence="1">Uncharacterized protein</fullName>
    </submittedName>
</protein>
<dbReference type="EMBL" id="LAZR01011288">
    <property type="protein sequence ID" value="KKM62473.1"/>
    <property type="molecule type" value="Genomic_DNA"/>
</dbReference>
<name>A0A0F9IYS0_9ZZZZ</name>
<feature type="non-terminal residue" evidence="1">
    <location>
        <position position="1"/>
    </location>
</feature>
<reference evidence="1" key="1">
    <citation type="journal article" date="2015" name="Nature">
        <title>Complex archaea that bridge the gap between prokaryotes and eukaryotes.</title>
        <authorList>
            <person name="Spang A."/>
            <person name="Saw J.H."/>
            <person name="Jorgensen S.L."/>
            <person name="Zaremba-Niedzwiedzka K."/>
            <person name="Martijn J."/>
            <person name="Lind A.E."/>
            <person name="van Eijk R."/>
            <person name="Schleper C."/>
            <person name="Guy L."/>
            <person name="Ettema T.J."/>
        </authorList>
    </citation>
    <scope>NUCLEOTIDE SEQUENCE</scope>
</reference>
<gene>
    <name evidence="1" type="ORF">LCGC14_1521360</name>
</gene>
<sequence>IATVLPRTGRHAAERMLDDFARDLQAQGLGDIQAEARDGTHSAGSTFSVSAGIAEGEAGEEFEILSEKAGSSQKIIARF</sequence>
<dbReference type="AlphaFoldDB" id="A0A0F9IYS0"/>
<proteinExistence type="predicted"/>
<comment type="caution">
    <text evidence="1">The sequence shown here is derived from an EMBL/GenBank/DDBJ whole genome shotgun (WGS) entry which is preliminary data.</text>
</comment>
<accession>A0A0F9IYS0</accession>
<evidence type="ECO:0000313" key="1">
    <source>
        <dbReference type="EMBL" id="KKM62473.1"/>
    </source>
</evidence>